<evidence type="ECO:0000259" key="1">
    <source>
        <dbReference type="Pfam" id="PF00899"/>
    </source>
</evidence>
<feature type="domain" description="THIF-type NAD/FAD binding fold" evidence="1">
    <location>
        <begin position="9"/>
        <end position="244"/>
    </location>
</feature>
<dbReference type="FunFam" id="3.40.50.720:FF:000141">
    <property type="entry name" value="tRNA threonylcarbamoyladenosine dehydratase"/>
    <property type="match status" value="1"/>
</dbReference>
<evidence type="ECO:0000313" key="2">
    <source>
        <dbReference type="EMBL" id="MDA3733326.1"/>
    </source>
</evidence>
<dbReference type="CDD" id="cd00755">
    <property type="entry name" value="YgdL_like"/>
    <property type="match status" value="1"/>
</dbReference>
<dbReference type="Pfam" id="PF00899">
    <property type="entry name" value="ThiF"/>
    <property type="match status" value="1"/>
</dbReference>
<dbReference type="Proteomes" id="UP001169242">
    <property type="component" value="Unassembled WGS sequence"/>
</dbReference>
<dbReference type="GO" id="GO:0008641">
    <property type="term" value="F:ubiquitin-like modifier activating enzyme activity"/>
    <property type="evidence" value="ECO:0007669"/>
    <property type="project" value="InterPro"/>
</dbReference>
<dbReference type="InterPro" id="IPR045886">
    <property type="entry name" value="ThiF/MoeB/HesA"/>
</dbReference>
<comment type="caution">
    <text evidence="2">The sequence shown here is derived from an EMBL/GenBank/DDBJ whole genome shotgun (WGS) entry which is preliminary data.</text>
</comment>
<name>A0AA42DQW5_9FIRM</name>
<dbReference type="GO" id="GO:0061503">
    <property type="term" value="F:tRNA threonylcarbamoyladenosine dehydratase"/>
    <property type="evidence" value="ECO:0007669"/>
    <property type="project" value="TreeGrafter"/>
</dbReference>
<sequence>MLHAFQRTEMLLGTEALEKLKNSKVAVFGVGGVGSYTVEALARTGVGNLVLIDSDTVCVSNINRQIHATVETVGKPKVEVMKERVLLINPEANVTTYEALYNAETAESLLNEDYDYVVDAIDMVTSKIDLIVRCKEKNIPIISAMGAANKLDPTQLEVTDIYKTSVCPLAKVMRHELKKRRVKKLKVVYSKEPALKPTQPEPTGEVPEPGTWTRRQIPASVAFVPSVSGLIIAGEVIKELIGYKK</sequence>
<gene>
    <name evidence="2" type="ORF">PBV87_17745</name>
</gene>
<dbReference type="InterPro" id="IPR000594">
    <property type="entry name" value="ThiF_NAD_FAD-bd"/>
</dbReference>
<keyword evidence="3" id="KW-1185">Reference proteome</keyword>
<dbReference type="RefSeq" id="WP_271013190.1">
    <property type="nucleotide sequence ID" value="NZ_JAQIFT010000061.1"/>
</dbReference>
<proteinExistence type="predicted"/>
<dbReference type="Gene3D" id="3.40.50.720">
    <property type="entry name" value="NAD(P)-binding Rossmann-like Domain"/>
    <property type="match status" value="1"/>
</dbReference>
<evidence type="ECO:0000313" key="3">
    <source>
        <dbReference type="Proteomes" id="UP001169242"/>
    </source>
</evidence>
<dbReference type="GO" id="GO:0061504">
    <property type="term" value="P:cyclic threonylcarbamoyladenosine biosynthetic process"/>
    <property type="evidence" value="ECO:0007669"/>
    <property type="project" value="TreeGrafter"/>
</dbReference>
<protein>
    <submittedName>
        <fullName evidence="2">tRNA threonylcarbamoyladenosine dehydratase</fullName>
    </submittedName>
</protein>
<organism evidence="2 3">
    <name type="scientific">Holtiella tumoricola</name>
    <dbReference type="NCBI Taxonomy" id="3018743"/>
    <lineage>
        <taxon>Bacteria</taxon>
        <taxon>Bacillati</taxon>
        <taxon>Bacillota</taxon>
        <taxon>Clostridia</taxon>
        <taxon>Lachnospirales</taxon>
        <taxon>Cellulosilyticaceae</taxon>
        <taxon>Holtiella</taxon>
    </lineage>
</organism>
<reference evidence="2" key="1">
    <citation type="journal article" date="2023" name="Int. J. Syst. Evol. Microbiol.">
        <title>&lt;i&gt;Holtiella tumoricola&lt;/i&gt; gen. nov. sp. nov., isolated from a human clinical sample.</title>
        <authorList>
            <person name="Allen-Vercoe E."/>
            <person name="Daigneault M.C."/>
            <person name="Vancuren S.J."/>
            <person name="Cochrane K."/>
            <person name="O'Neal L.L."/>
            <person name="Sankaranarayanan K."/>
            <person name="Lawson P.A."/>
        </authorList>
    </citation>
    <scope>NUCLEOTIDE SEQUENCE</scope>
    <source>
        <strain evidence="2">CC70A</strain>
    </source>
</reference>
<dbReference type="InterPro" id="IPR035985">
    <property type="entry name" value="Ubiquitin-activating_enz"/>
</dbReference>
<accession>A0AA42DQW5</accession>
<dbReference type="PANTHER" id="PTHR43267:SF1">
    <property type="entry name" value="TRNA THREONYLCARBAMOYLADENOSINE DEHYDRATASE"/>
    <property type="match status" value="1"/>
</dbReference>
<dbReference type="EMBL" id="JAQIFT010000061">
    <property type="protein sequence ID" value="MDA3733326.1"/>
    <property type="molecule type" value="Genomic_DNA"/>
</dbReference>
<dbReference type="SUPFAM" id="SSF69572">
    <property type="entry name" value="Activating enzymes of the ubiquitin-like proteins"/>
    <property type="match status" value="1"/>
</dbReference>
<dbReference type="PANTHER" id="PTHR43267">
    <property type="entry name" value="TRNA THREONYLCARBAMOYLADENOSINE DEHYDRATASE"/>
    <property type="match status" value="1"/>
</dbReference>
<dbReference type="AlphaFoldDB" id="A0AA42DQW5"/>